<dbReference type="Proteomes" id="UP000469452">
    <property type="component" value="Unassembled WGS sequence"/>
</dbReference>
<evidence type="ECO:0000313" key="3">
    <source>
        <dbReference type="Proteomes" id="UP000469452"/>
    </source>
</evidence>
<feature type="compositionally biased region" description="Polar residues" evidence="1">
    <location>
        <begin position="159"/>
        <end position="176"/>
    </location>
</feature>
<feature type="compositionally biased region" description="Polar residues" evidence="1">
    <location>
        <begin position="467"/>
        <end position="511"/>
    </location>
</feature>
<feature type="region of interest" description="Disordered" evidence="1">
    <location>
        <begin position="159"/>
        <end position="190"/>
    </location>
</feature>
<gene>
    <name evidence="2" type="ORF">AaE_007275</name>
</gene>
<dbReference type="EMBL" id="VJMI01013049">
    <property type="protein sequence ID" value="KAF0748703.1"/>
    <property type="molecule type" value="Genomic_DNA"/>
</dbReference>
<feature type="region of interest" description="Disordered" evidence="1">
    <location>
        <begin position="525"/>
        <end position="548"/>
    </location>
</feature>
<proteinExistence type="predicted"/>
<name>A0A6A5AEN0_APHAT</name>
<feature type="region of interest" description="Disordered" evidence="1">
    <location>
        <begin position="458"/>
        <end position="513"/>
    </location>
</feature>
<organism evidence="2 3">
    <name type="scientific">Aphanomyces astaci</name>
    <name type="common">Crayfish plague agent</name>
    <dbReference type="NCBI Taxonomy" id="112090"/>
    <lineage>
        <taxon>Eukaryota</taxon>
        <taxon>Sar</taxon>
        <taxon>Stramenopiles</taxon>
        <taxon>Oomycota</taxon>
        <taxon>Saprolegniomycetes</taxon>
        <taxon>Saprolegniales</taxon>
        <taxon>Verrucalvaceae</taxon>
        <taxon>Aphanomyces</taxon>
    </lineage>
</organism>
<accession>A0A6A5AEN0</accession>
<dbReference type="AlphaFoldDB" id="A0A6A5AEN0"/>
<feature type="compositionally biased region" description="Basic and acidic residues" evidence="1">
    <location>
        <begin position="306"/>
        <end position="323"/>
    </location>
</feature>
<comment type="caution">
    <text evidence="2">The sequence shown here is derived from an EMBL/GenBank/DDBJ whole genome shotgun (WGS) entry which is preliminary data.</text>
</comment>
<evidence type="ECO:0000256" key="1">
    <source>
        <dbReference type="SAM" id="MobiDB-lite"/>
    </source>
</evidence>
<feature type="region of interest" description="Disordered" evidence="1">
    <location>
        <begin position="285"/>
        <end position="337"/>
    </location>
</feature>
<sequence length="613" mass="67708">MKKGKERPSTSVAPPPSNAKKVEKKGQLGAAVLASVIAATPVHRVPPMEDTEGLVLDTIDWILDETFLFQIQYERLEKQMHFGIEAMVSSIISTLRMGCYIDYDVVVSVECCEDEPRADSVDRHAVQALPKKEVSAHPQRLYESPNGVPFQRAISLRSMSEKSSLPPRNTASSAAPQSRRRGSAASDTFIPQEQPMVFRIPAKVDYFDKETKAWRIKCMTELTSSKQKKAKWGKVSVLRRALGQREYDVTETTVVCDATTIGDGDNDPDTVTIDSAPVTTLDTVRTIPDDTPVDQDTSLLLLHQPSPKEDTPEKVPPADDKPPRARRRHGAAEVKTPKRTVKSSWFYEKLSVKGEFKQEKAYEPHVMELQRETFAQSIELNTGVSLVQGVSKYLGPNRRETMSAMSRQGFQNHLRMVVGASSDSHGRIWDGPNKVQLRSLPPPTTVNLEVDVFDGSNSLASLRPGPQLTSPRHPSMTIDTANTRSSPSLNAPNNDKYASTPSRVKSQTTSPAVRVRVSPLRADTANARPQPREQYVTHGDSVGVPEIPTHRRRPATAIGALLVNSPTSSTASTSPSTKSISKLKYIREFPSPKAEVVTVLKAPDDRHRMAWLT</sequence>
<evidence type="ECO:0000313" key="2">
    <source>
        <dbReference type="EMBL" id="KAF0748703.1"/>
    </source>
</evidence>
<dbReference type="VEuPathDB" id="FungiDB:H257_18889"/>
<feature type="region of interest" description="Disordered" evidence="1">
    <location>
        <begin position="1"/>
        <end position="22"/>
    </location>
</feature>
<protein>
    <submittedName>
        <fullName evidence="2">Uncharacterized protein</fullName>
    </submittedName>
</protein>
<reference evidence="2 3" key="1">
    <citation type="submission" date="2019-06" db="EMBL/GenBank/DDBJ databases">
        <title>Genomics analysis of Aphanomyces spp. identifies a new class of oomycete effector associated with host adaptation.</title>
        <authorList>
            <person name="Gaulin E."/>
        </authorList>
    </citation>
    <scope>NUCLEOTIDE SEQUENCE [LARGE SCALE GENOMIC DNA]</scope>
    <source>
        <strain evidence="2 3">E</strain>
    </source>
</reference>